<proteinExistence type="inferred from homology"/>
<organism evidence="4 5">
    <name type="scientific">Mesorhizobium plurifarium</name>
    <dbReference type="NCBI Taxonomy" id="69974"/>
    <lineage>
        <taxon>Bacteria</taxon>
        <taxon>Pseudomonadati</taxon>
        <taxon>Pseudomonadota</taxon>
        <taxon>Alphaproteobacteria</taxon>
        <taxon>Hyphomicrobiales</taxon>
        <taxon>Phyllobacteriaceae</taxon>
        <taxon>Mesorhizobium</taxon>
    </lineage>
</organism>
<evidence type="ECO:0000313" key="4">
    <source>
        <dbReference type="EMBL" id="CDX53553.1"/>
    </source>
</evidence>
<gene>
    <name evidence="4" type="primary">cmcH</name>
    <name evidence="4" type="ORF">MPL1032_180041</name>
</gene>
<feature type="domain" description="Carbamoyltransferase" evidence="2">
    <location>
        <begin position="93"/>
        <end position="308"/>
    </location>
</feature>
<dbReference type="Pfam" id="PF02543">
    <property type="entry name" value="Carbam_trans_N"/>
    <property type="match status" value="1"/>
</dbReference>
<dbReference type="Gene3D" id="3.30.420.40">
    <property type="match status" value="1"/>
</dbReference>
<evidence type="ECO:0000256" key="1">
    <source>
        <dbReference type="ARBA" id="ARBA00006129"/>
    </source>
</evidence>
<protein>
    <submittedName>
        <fullName evidence="4">3'-hydroxymethylcephem-O-carbamoyltransferase</fullName>
        <ecNumber evidence="4">2.1.3.-</ecNumber>
    </submittedName>
</protein>
<reference evidence="5" key="1">
    <citation type="submission" date="2014-08" db="EMBL/GenBank/DDBJ databases">
        <authorList>
            <person name="Edwards T."/>
        </authorList>
    </citation>
    <scope>NUCLEOTIDE SEQUENCE [LARGE SCALE GENOMIC DNA]</scope>
</reference>
<dbReference type="InterPro" id="IPR003696">
    <property type="entry name" value="Carbtransf_dom"/>
</dbReference>
<dbReference type="Proteomes" id="UP000182888">
    <property type="component" value="Unassembled WGS sequence"/>
</dbReference>
<sequence>MHIMSFKPGHDGAIAALDAAAGELIYSYEAEKDSFPRYCAIDPATILDAAGRLDAIPDVFAVGGWPKFPGHSSVGAGYYGIDKQSEVVRKTNIFGRKVYFYSSTHERSHLWSSYGMSPFPAGTPCYVLIWEGWCGDFYEIDDQLQVVHQGKVMANPGEKYAFLFALADPKFSFPKGPTRMGDAGKLMALCAYGESGRADQDEQALIDFLLPSDAYPLSKEDLRNSPYYNIGVTHQKFTNAARRVSDAIFDSFHAFAQKNLTKGYPLLISGGCGLNCEWNRRWLEMNLFSDVFIPPCANDTGSAIGTAVDAMRHFTGRAKIKWNVYSGQPFIIDEIDRSELEVHSLDYDQVASALLSGKVIGWVQGNCEIGPRALGNRSILAAPFSKATHERLNRIKNREGFRPIAPVCLEEDVGLYFDLSRPSPYMLFFQRVLDSRLEAVTHVDGTARAQTVSEAQNTPMFQLLTSFKAKSGVGVLCNTSLNFSGTGFINRASDLLAYARAVSLDGFVINDAFYLLKEAPIGVSTGNEKRLDAG</sequence>
<keyword evidence="4" id="KW-0808">Transferase</keyword>
<feature type="domain" description="Carbamoyltransferase C-terminal" evidence="3">
    <location>
        <begin position="351"/>
        <end position="513"/>
    </location>
</feature>
<dbReference type="GO" id="GO:0016740">
    <property type="term" value="F:transferase activity"/>
    <property type="evidence" value="ECO:0007669"/>
    <property type="project" value="UniProtKB-KW"/>
</dbReference>
<evidence type="ECO:0000259" key="2">
    <source>
        <dbReference type="Pfam" id="PF02543"/>
    </source>
</evidence>
<evidence type="ECO:0000259" key="3">
    <source>
        <dbReference type="Pfam" id="PF16861"/>
    </source>
</evidence>
<comment type="similarity">
    <text evidence="1">Belongs to the NodU/CmcH family.</text>
</comment>
<dbReference type="PANTHER" id="PTHR34847">
    <property type="entry name" value="NODULATION PROTEIN U"/>
    <property type="match status" value="1"/>
</dbReference>
<dbReference type="InterPro" id="IPR031730">
    <property type="entry name" value="Carbam_trans_C"/>
</dbReference>
<dbReference type="Pfam" id="PF16861">
    <property type="entry name" value="Carbam_trans_C"/>
    <property type="match status" value="1"/>
</dbReference>
<evidence type="ECO:0000313" key="5">
    <source>
        <dbReference type="Proteomes" id="UP000182888"/>
    </source>
</evidence>
<dbReference type="InterPro" id="IPR038152">
    <property type="entry name" value="Carbam_trans_C_sf"/>
</dbReference>
<dbReference type="PANTHER" id="PTHR34847:SF1">
    <property type="entry name" value="NODULATION PROTEIN U"/>
    <property type="match status" value="1"/>
</dbReference>
<dbReference type="EC" id="2.1.3.-" evidence="4"/>
<dbReference type="Gene3D" id="3.90.870.20">
    <property type="entry name" value="Carbamoyltransferase, C-terminal domain"/>
    <property type="match status" value="1"/>
</dbReference>
<dbReference type="EMBL" id="CCND01000010">
    <property type="protein sequence ID" value="CDX53553.1"/>
    <property type="molecule type" value="Genomic_DNA"/>
</dbReference>
<dbReference type="AlphaFoldDB" id="A0A0K2VU65"/>
<name>A0A0K2VU65_MESPL</name>
<accession>A0A0K2VU65</accession>
<dbReference type="InterPro" id="IPR051338">
    <property type="entry name" value="NodU/CmcH_Carbamoyltrnsfr"/>
</dbReference>